<evidence type="ECO:0000313" key="2">
    <source>
        <dbReference type="Proteomes" id="UP000636709"/>
    </source>
</evidence>
<dbReference type="EMBL" id="JACEFO010002840">
    <property type="protein sequence ID" value="KAF8647587.1"/>
    <property type="molecule type" value="Genomic_DNA"/>
</dbReference>
<accession>A0A835A2Y6</accession>
<proteinExistence type="predicted"/>
<protein>
    <submittedName>
        <fullName evidence="1">Uncharacterized protein</fullName>
    </submittedName>
</protein>
<reference evidence="1" key="1">
    <citation type="submission" date="2020-07" db="EMBL/GenBank/DDBJ databases">
        <title>Genome sequence and genetic diversity analysis of an under-domesticated orphan crop, white fonio (Digitaria exilis).</title>
        <authorList>
            <person name="Bennetzen J.L."/>
            <person name="Chen S."/>
            <person name="Ma X."/>
            <person name="Wang X."/>
            <person name="Yssel A.E.J."/>
            <person name="Chaluvadi S.R."/>
            <person name="Johnson M."/>
            <person name="Gangashetty P."/>
            <person name="Hamidou F."/>
            <person name="Sanogo M.D."/>
            <person name="Zwaenepoel A."/>
            <person name="Wallace J."/>
            <person name="Van De Peer Y."/>
            <person name="Van Deynze A."/>
        </authorList>
    </citation>
    <scope>NUCLEOTIDE SEQUENCE</scope>
    <source>
        <tissue evidence="1">Leaves</tissue>
    </source>
</reference>
<dbReference type="Proteomes" id="UP000636709">
    <property type="component" value="Unassembled WGS sequence"/>
</dbReference>
<comment type="caution">
    <text evidence="1">The sequence shown here is derived from an EMBL/GenBank/DDBJ whole genome shotgun (WGS) entry which is preliminary data.</text>
</comment>
<evidence type="ECO:0000313" key="1">
    <source>
        <dbReference type="EMBL" id="KAF8647587.1"/>
    </source>
</evidence>
<sequence>MAMWAIWMHRNSIIFDGGSCWQRSFVEGMKAVTLRVKPHIRDMITV</sequence>
<name>A0A835A2Y6_9POAL</name>
<organism evidence="1 2">
    <name type="scientific">Digitaria exilis</name>
    <dbReference type="NCBI Taxonomy" id="1010633"/>
    <lineage>
        <taxon>Eukaryota</taxon>
        <taxon>Viridiplantae</taxon>
        <taxon>Streptophyta</taxon>
        <taxon>Embryophyta</taxon>
        <taxon>Tracheophyta</taxon>
        <taxon>Spermatophyta</taxon>
        <taxon>Magnoliopsida</taxon>
        <taxon>Liliopsida</taxon>
        <taxon>Poales</taxon>
        <taxon>Poaceae</taxon>
        <taxon>PACMAD clade</taxon>
        <taxon>Panicoideae</taxon>
        <taxon>Panicodae</taxon>
        <taxon>Paniceae</taxon>
        <taxon>Anthephorinae</taxon>
        <taxon>Digitaria</taxon>
    </lineage>
</organism>
<dbReference type="AlphaFoldDB" id="A0A835A2Y6"/>
<gene>
    <name evidence="1" type="ORF">HU200_065216</name>
</gene>
<keyword evidence="2" id="KW-1185">Reference proteome</keyword>